<keyword evidence="4" id="KW-1185">Reference proteome</keyword>
<comment type="caution">
    <text evidence="3">The sequence shown here is derived from an EMBL/GenBank/DDBJ whole genome shotgun (WGS) entry which is preliminary data.</text>
</comment>
<keyword evidence="2" id="KW-0812">Transmembrane</keyword>
<dbReference type="EMBL" id="VEPZ02000561">
    <property type="protein sequence ID" value="KAE8722536.1"/>
    <property type="molecule type" value="Genomic_DNA"/>
</dbReference>
<keyword evidence="2" id="KW-1133">Transmembrane helix</keyword>
<dbReference type="AlphaFoldDB" id="A0A6A3C0P0"/>
<dbReference type="Pfam" id="PF02493">
    <property type="entry name" value="MORN"/>
    <property type="match status" value="4"/>
</dbReference>
<dbReference type="FunFam" id="2.20.110.10:FF:000002">
    <property type="entry name" value="Phosphatidylinositol 4-phosphate 5-kinase 8"/>
    <property type="match status" value="1"/>
</dbReference>
<evidence type="ECO:0000313" key="3">
    <source>
        <dbReference type="EMBL" id="KAE8722536.1"/>
    </source>
</evidence>
<gene>
    <name evidence="3" type="ORF">F3Y22_tig00013960pilonHSYRG00212</name>
</gene>
<organism evidence="3 4">
    <name type="scientific">Hibiscus syriacus</name>
    <name type="common">Rose of Sharon</name>
    <dbReference type="NCBI Taxonomy" id="106335"/>
    <lineage>
        <taxon>Eukaryota</taxon>
        <taxon>Viridiplantae</taxon>
        <taxon>Streptophyta</taxon>
        <taxon>Embryophyta</taxon>
        <taxon>Tracheophyta</taxon>
        <taxon>Spermatophyta</taxon>
        <taxon>Magnoliopsida</taxon>
        <taxon>eudicotyledons</taxon>
        <taxon>Gunneridae</taxon>
        <taxon>Pentapetalae</taxon>
        <taxon>rosids</taxon>
        <taxon>malvids</taxon>
        <taxon>Malvales</taxon>
        <taxon>Malvaceae</taxon>
        <taxon>Malvoideae</taxon>
        <taxon>Hibiscus</taxon>
    </lineage>
</organism>
<name>A0A6A3C0P0_HIBSY</name>
<evidence type="ECO:0000256" key="1">
    <source>
        <dbReference type="ARBA" id="ARBA00022737"/>
    </source>
</evidence>
<keyword evidence="2" id="KW-0472">Membrane</keyword>
<dbReference type="PANTHER" id="PTHR23084:SF265">
    <property type="entry name" value="HISTONE H3 K4-SPECIFIC METHYLTRANSFERASE SET7_9 FAMILY PROTEIN"/>
    <property type="match status" value="1"/>
</dbReference>
<proteinExistence type="predicted"/>
<dbReference type="SMART" id="SM00698">
    <property type="entry name" value="MORN"/>
    <property type="match status" value="4"/>
</dbReference>
<dbReference type="GO" id="GO:0016020">
    <property type="term" value="C:membrane"/>
    <property type="evidence" value="ECO:0007669"/>
    <property type="project" value="UniProtKB-ARBA"/>
</dbReference>
<evidence type="ECO:0000313" key="4">
    <source>
        <dbReference type="Proteomes" id="UP000436088"/>
    </source>
</evidence>
<dbReference type="Gene3D" id="2.20.110.10">
    <property type="entry name" value="Histone H3 K4-specific methyltransferase SET7/9 N-terminal domain"/>
    <property type="match status" value="2"/>
</dbReference>
<dbReference type="SUPFAM" id="SSF82185">
    <property type="entry name" value="Histone H3 K4-specific methyltransferase SET7/9 N-terminal domain"/>
    <property type="match status" value="1"/>
</dbReference>
<accession>A0A6A3C0P0</accession>
<reference evidence="3" key="1">
    <citation type="submission" date="2019-09" db="EMBL/GenBank/DDBJ databases">
        <title>Draft genome information of white flower Hibiscus syriacus.</title>
        <authorList>
            <person name="Kim Y.-M."/>
        </authorList>
    </citation>
    <scope>NUCLEOTIDE SEQUENCE [LARGE SCALE GENOMIC DNA]</scope>
    <source>
        <strain evidence="3">YM2019G1</strain>
    </source>
</reference>
<evidence type="ECO:0000256" key="2">
    <source>
        <dbReference type="SAM" id="Phobius"/>
    </source>
</evidence>
<feature type="transmembrane region" description="Helical" evidence="2">
    <location>
        <begin position="42"/>
        <end position="62"/>
    </location>
</feature>
<dbReference type="InterPro" id="IPR003409">
    <property type="entry name" value="MORN"/>
</dbReference>
<dbReference type="Proteomes" id="UP000436088">
    <property type="component" value="Unassembled WGS sequence"/>
</dbReference>
<protein>
    <submittedName>
        <fullName evidence="3">Uncharacterized protein</fullName>
    </submittedName>
</protein>
<sequence length="295" mass="34304">MNHNPFLVPRLSSFKSHRQRVEPVDAQQLARKLVHHLSRGRLLCFRLRFLVFFSLPSLYFLVSYPWRFLALNLVGLLALLRTLLVSLNFALPRLPSIRLLLARSLPASQLGSSPISSKAVLVDWVKAEIREEGEFRNLGTGLKNGTRVYRFYTGEVYAREWSNGQCHGCGVHSYEDGSEHVGEFRWGLKHGVGQYNFRNGDVYCGEYFSVKIHGFGVYQFGNGHRYKGAWHEGRRQGFGTYTFRMVRHNPITRKMVLWMFLAEKQKTLGPESFMLFRKQDELLRKLETLQRSMRE</sequence>
<dbReference type="PANTHER" id="PTHR23084">
    <property type="entry name" value="PHOSPHATIDYLINOSITOL-4-PHOSPHATE 5-KINASE RELATED"/>
    <property type="match status" value="1"/>
</dbReference>
<keyword evidence="1" id="KW-0677">Repeat</keyword>